<gene>
    <name evidence="1" type="ORF">K435DRAFT_798536</name>
</gene>
<protein>
    <submittedName>
        <fullName evidence="1">Uncharacterized protein</fullName>
    </submittedName>
</protein>
<reference evidence="1 2" key="1">
    <citation type="journal article" date="2019" name="Nat. Ecol. Evol.">
        <title>Megaphylogeny resolves global patterns of mushroom evolution.</title>
        <authorList>
            <person name="Varga T."/>
            <person name="Krizsan K."/>
            <person name="Foldi C."/>
            <person name="Dima B."/>
            <person name="Sanchez-Garcia M."/>
            <person name="Sanchez-Ramirez S."/>
            <person name="Szollosi G.J."/>
            <person name="Szarkandi J.G."/>
            <person name="Papp V."/>
            <person name="Albert L."/>
            <person name="Andreopoulos W."/>
            <person name="Angelini C."/>
            <person name="Antonin V."/>
            <person name="Barry K.W."/>
            <person name="Bougher N.L."/>
            <person name="Buchanan P."/>
            <person name="Buyck B."/>
            <person name="Bense V."/>
            <person name="Catcheside P."/>
            <person name="Chovatia M."/>
            <person name="Cooper J."/>
            <person name="Damon W."/>
            <person name="Desjardin D."/>
            <person name="Finy P."/>
            <person name="Geml J."/>
            <person name="Haridas S."/>
            <person name="Hughes K."/>
            <person name="Justo A."/>
            <person name="Karasinski D."/>
            <person name="Kautmanova I."/>
            <person name="Kiss B."/>
            <person name="Kocsube S."/>
            <person name="Kotiranta H."/>
            <person name="LaButti K.M."/>
            <person name="Lechner B.E."/>
            <person name="Liimatainen K."/>
            <person name="Lipzen A."/>
            <person name="Lukacs Z."/>
            <person name="Mihaltcheva S."/>
            <person name="Morgado L.N."/>
            <person name="Niskanen T."/>
            <person name="Noordeloos M.E."/>
            <person name="Ohm R.A."/>
            <person name="Ortiz-Santana B."/>
            <person name="Ovrebo C."/>
            <person name="Racz N."/>
            <person name="Riley R."/>
            <person name="Savchenko A."/>
            <person name="Shiryaev A."/>
            <person name="Soop K."/>
            <person name="Spirin V."/>
            <person name="Szebenyi C."/>
            <person name="Tomsovsky M."/>
            <person name="Tulloss R.E."/>
            <person name="Uehling J."/>
            <person name="Grigoriev I.V."/>
            <person name="Vagvolgyi C."/>
            <person name="Papp T."/>
            <person name="Martin F.M."/>
            <person name="Miettinen O."/>
            <person name="Hibbett D.S."/>
            <person name="Nagy L.G."/>
        </authorList>
    </citation>
    <scope>NUCLEOTIDE SEQUENCE [LARGE SCALE GENOMIC DNA]</scope>
    <source>
        <strain evidence="1 2">CBS 962.96</strain>
    </source>
</reference>
<organism evidence="1 2">
    <name type="scientific">Dendrothele bispora (strain CBS 962.96)</name>
    <dbReference type="NCBI Taxonomy" id="1314807"/>
    <lineage>
        <taxon>Eukaryota</taxon>
        <taxon>Fungi</taxon>
        <taxon>Dikarya</taxon>
        <taxon>Basidiomycota</taxon>
        <taxon>Agaricomycotina</taxon>
        <taxon>Agaricomycetes</taxon>
        <taxon>Agaricomycetidae</taxon>
        <taxon>Agaricales</taxon>
        <taxon>Agaricales incertae sedis</taxon>
        <taxon>Dendrothele</taxon>
    </lineage>
</organism>
<dbReference type="AlphaFoldDB" id="A0A4S8LZH9"/>
<accession>A0A4S8LZH9</accession>
<evidence type="ECO:0000313" key="2">
    <source>
        <dbReference type="Proteomes" id="UP000297245"/>
    </source>
</evidence>
<dbReference type="EMBL" id="ML179213">
    <property type="protein sequence ID" value="THU94901.1"/>
    <property type="molecule type" value="Genomic_DNA"/>
</dbReference>
<sequence length="161" mass="18967">MTGDQRFTLSLGQTGLEYPKQEHTSPKSRTWGTSSEAILIHKYNDEKMDISWPARRLNEKTSRFSIGLPYSKYEFLLAAGFCGSGGGNFNVKFHRVEIVMFGIREFEFRRVFEYPRKYLILKFLFICYYRIWPEFDKETVLIKDQGNLNFVATPSFQSRCR</sequence>
<dbReference type="Proteomes" id="UP000297245">
    <property type="component" value="Unassembled WGS sequence"/>
</dbReference>
<proteinExistence type="predicted"/>
<evidence type="ECO:0000313" key="1">
    <source>
        <dbReference type="EMBL" id="THU94901.1"/>
    </source>
</evidence>
<keyword evidence="2" id="KW-1185">Reference proteome</keyword>
<name>A0A4S8LZH9_DENBC</name>